<sequence>MKKQNFSTWVSTLVVAVFLLLTIGFQGDKSKKYLKTIQEKTKPQTSVSSNSSKMKSDEATEGLQIDPASVEAAAGCALPASWHECSWKGATQTTYNVRPNGMWEFKVLYCCGLGQCNKTGGPVPTSQGYLKHEELSFSSSLNCLVLTNRQTF</sequence>
<keyword evidence="3" id="KW-1185">Reference proteome</keyword>
<keyword evidence="1" id="KW-1133">Transmembrane helix</keyword>
<evidence type="ECO:0000313" key="3">
    <source>
        <dbReference type="Proteomes" id="UP000248198"/>
    </source>
</evidence>
<evidence type="ECO:0000313" key="2">
    <source>
        <dbReference type="EMBL" id="PYF74193.1"/>
    </source>
</evidence>
<keyword evidence="1" id="KW-0472">Membrane</keyword>
<comment type="caution">
    <text evidence="2">The sequence shown here is derived from an EMBL/GenBank/DDBJ whole genome shotgun (WGS) entry which is preliminary data.</text>
</comment>
<organism evidence="2 3">
    <name type="scientific">Pedobacter nutrimenti</name>
    <dbReference type="NCBI Taxonomy" id="1241337"/>
    <lineage>
        <taxon>Bacteria</taxon>
        <taxon>Pseudomonadati</taxon>
        <taxon>Bacteroidota</taxon>
        <taxon>Sphingobacteriia</taxon>
        <taxon>Sphingobacteriales</taxon>
        <taxon>Sphingobacteriaceae</taxon>
        <taxon>Pedobacter</taxon>
    </lineage>
</organism>
<accession>A0A318UDP0</accession>
<feature type="transmembrane region" description="Helical" evidence="1">
    <location>
        <begin position="6"/>
        <end position="25"/>
    </location>
</feature>
<keyword evidence="1" id="KW-0812">Transmembrane</keyword>
<proteinExistence type="predicted"/>
<protein>
    <submittedName>
        <fullName evidence="2">Uncharacterized protein</fullName>
    </submittedName>
</protein>
<dbReference type="Proteomes" id="UP000248198">
    <property type="component" value="Unassembled WGS sequence"/>
</dbReference>
<dbReference type="AlphaFoldDB" id="A0A318UDP0"/>
<reference evidence="2 3" key="1">
    <citation type="submission" date="2018-06" db="EMBL/GenBank/DDBJ databases">
        <title>Genomic Encyclopedia of Archaeal and Bacterial Type Strains, Phase II (KMG-II): from individual species to whole genera.</title>
        <authorList>
            <person name="Goeker M."/>
        </authorList>
    </citation>
    <scope>NUCLEOTIDE SEQUENCE [LARGE SCALE GENOMIC DNA]</scope>
    <source>
        <strain evidence="2 3">DSM 27372</strain>
    </source>
</reference>
<evidence type="ECO:0000256" key="1">
    <source>
        <dbReference type="SAM" id="Phobius"/>
    </source>
</evidence>
<dbReference type="EMBL" id="QKLU01000004">
    <property type="protein sequence ID" value="PYF74193.1"/>
    <property type="molecule type" value="Genomic_DNA"/>
</dbReference>
<gene>
    <name evidence="2" type="ORF">B0O44_104364</name>
</gene>
<name>A0A318UDP0_9SPHI</name>
<dbReference type="RefSeq" id="WP_110831269.1">
    <property type="nucleotide sequence ID" value="NZ_QKLU01000004.1"/>
</dbReference>